<dbReference type="Gene3D" id="3.60.21.10">
    <property type="match status" value="1"/>
</dbReference>
<dbReference type="Pfam" id="PF00149">
    <property type="entry name" value="Metallophos"/>
    <property type="match status" value="1"/>
</dbReference>
<dbReference type="InterPro" id="IPR051158">
    <property type="entry name" value="Metallophosphoesterase_sf"/>
</dbReference>
<dbReference type="InterPro" id="IPR029052">
    <property type="entry name" value="Metallo-depent_PP-like"/>
</dbReference>
<evidence type="ECO:0000259" key="2">
    <source>
        <dbReference type="Pfam" id="PF00149"/>
    </source>
</evidence>
<feature type="domain" description="Calcineurin-like phosphoesterase" evidence="2">
    <location>
        <begin position="152"/>
        <end position="314"/>
    </location>
</feature>
<feature type="transmembrane region" description="Helical" evidence="1">
    <location>
        <begin position="67"/>
        <end position="86"/>
    </location>
</feature>
<keyword evidence="1" id="KW-0472">Membrane</keyword>
<sequence>MAARLIMILTIYTGLQIYIGWHLDLFIKETGGHVASAVFWPVFALVTFSYLFAMLLRKALPKPVTTLFKWIGSYWIGLMQYSVLLLPVADLAVWGLRAASVSRPDSILITGWAVIAALVLIMARGSRNAWSPVVREFEVTIPKSAGSLKELHIAVASDLHLGMTVGRKHLQRLVDGVNALKPDIVLLAGDVLDDAVEPFIRHNYGQLLGQIKSKFGTYAVLGNHEYYGGGIERYLPAMEKVGIPVMLDEHVRIADSFYLIGRKDKTDHARKNAAALVEGLDKSLPLIVMDHQPSAIREIADAGVDLSVHGHTHRGQMAPNHLVTRRIFELDYGYKHIADRLHAFVSSGFGTWGPPIRLGSRSEILSITVKFASHNNK</sequence>
<accession>A0A3D9RR66</accession>
<dbReference type="EMBL" id="QTTN01000021">
    <property type="protein sequence ID" value="REE80221.1"/>
    <property type="molecule type" value="Genomic_DNA"/>
</dbReference>
<keyword evidence="1" id="KW-1133">Transmembrane helix</keyword>
<dbReference type="AlphaFoldDB" id="A0A3D9RR66"/>
<name>A0A3D9RR66_9BACL</name>
<dbReference type="PANTHER" id="PTHR31302:SF0">
    <property type="entry name" value="TRANSMEMBRANE PROTEIN WITH METALLOPHOSPHOESTERASE DOMAIN"/>
    <property type="match status" value="1"/>
</dbReference>
<dbReference type="PANTHER" id="PTHR31302">
    <property type="entry name" value="TRANSMEMBRANE PROTEIN WITH METALLOPHOSPHOESTERASE DOMAIN-RELATED"/>
    <property type="match status" value="1"/>
</dbReference>
<dbReference type="GO" id="GO:0016787">
    <property type="term" value="F:hydrolase activity"/>
    <property type="evidence" value="ECO:0007669"/>
    <property type="project" value="InterPro"/>
</dbReference>
<reference evidence="3 4" key="1">
    <citation type="submission" date="2018-08" db="EMBL/GenBank/DDBJ databases">
        <title>Genomic Encyclopedia of Type Strains, Phase III (KMG-III): the genomes of soil and plant-associated and newly described type strains.</title>
        <authorList>
            <person name="Whitman W."/>
        </authorList>
    </citation>
    <scope>NUCLEOTIDE SEQUENCE [LARGE SCALE GENOMIC DNA]</scope>
    <source>
        <strain evidence="3 4">CGMCC 1.10966</strain>
    </source>
</reference>
<evidence type="ECO:0000313" key="4">
    <source>
        <dbReference type="Proteomes" id="UP000256304"/>
    </source>
</evidence>
<feature type="transmembrane region" description="Helical" evidence="1">
    <location>
        <begin position="5"/>
        <end position="23"/>
    </location>
</feature>
<dbReference type="Proteomes" id="UP000256304">
    <property type="component" value="Unassembled WGS sequence"/>
</dbReference>
<dbReference type="InterPro" id="IPR004843">
    <property type="entry name" value="Calcineurin-like_PHP"/>
</dbReference>
<proteinExistence type="predicted"/>
<feature type="transmembrane region" description="Helical" evidence="1">
    <location>
        <begin position="35"/>
        <end position="55"/>
    </location>
</feature>
<dbReference type="CDD" id="cd07385">
    <property type="entry name" value="MPP_YkuE_C"/>
    <property type="match status" value="1"/>
</dbReference>
<gene>
    <name evidence="3" type="ORF">A8990_12170</name>
</gene>
<dbReference type="OrthoDB" id="9780884at2"/>
<feature type="transmembrane region" description="Helical" evidence="1">
    <location>
        <begin position="106"/>
        <end position="123"/>
    </location>
</feature>
<keyword evidence="1" id="KW-0812">Transmembrane</keyword>
<dbReference type="SUPFAM" id="SSF56300">
    <property type="entry name" value="Metallo-dependent phosphatases"/>
    <property type="match status" value="1"/>
</dbReference>
<keyword evidence="4" id="KW-1185">Reference proteome</keyword>
<protein>
    <recommendedName>
        <fullName evidence="2">Calcineurin-like phosphoesterase domain-containing protein</fullName>
    </recommendedName>
</protein>
<dbReference type="RefSeq" id="WP_116190377.1">
    <property type="nucleotide sequence ID" value="NZ_QTTN01000021.1"/>
</dbReference>
<evidence type="ECO:0000256" key="1">
    <source>
        <dbReference type="SAM" id="Phobius"/>
    </source>
</evidence>
<organism evidence="3 4">
    <name type="scientific">Paenibacillus taihuensis</name>
    <dbReference type="NCBI Taxonomy" id="1156355"/>
    <lineage>
        <taxon>Bacteria</taxon>
        <taxon>Bacillati</taxon>
        <taxon>Bacillota</taxon>
        <taxon>Bacilli</taxon>
        <taxon>Bacillales</taxon>
        <taxon>Paenibacillaceae</taxon>
        <taxon>Paenibacillus</taxon>
    </lineage>
</organism>
<evidence type="ECO:0000313" key="3">
    <source>
        <dbReference type="EMBL" id="REE80221.1"/>
    </source>
</evidence>
<comment type="caution">
    <text evidence="3">The sequence shown here is derived from an EMBL/GenBank/DDBJ whole genome shotgun (WGS) entry which is preliminary data.</text>
</comment>